<dbReference type="EMBL" id="CP031158">
    <property type="protein sequence ID" value="AXG99910.1"/>
    <property type="molecule type" value="Genomic_DNA"/>
</dbReference>
<dbReference type="Proteomes" id="UP000253744">
    <property type="component" value="Chromosome"/>
</dbReference>
<dbReference type="STRING" id="1288484.GCA_000348665_01135"/>
<feature type="domain" description="FAS1" evidence="3">
    <location>
        <begin position="259"/>
        <end position="376"/>
    </location>
</feature>
<dbReference type="Gene3D" id="2.30.180.10">
    <property type="entry name" value="FAS1 domain"/>
    <property type="match status" value="4"/>
</dbReference>
<dbReference type="PANTHER" id="PTHR10900">
    <property type="entry name" value="PERIOSTIN-RELATED"/>
    <property type="match status" value="1"/>
</dbReference>
<dbReference type="KEGG" id="dwu:DVJ83_13150"/>
<dbReference type="InterPro" id="IPR036378">
    <property type="entry name" value="FAS1_dom_sf"/>
</dbReference>
<feature type="region of interest" description="Disordered" evidence="1">
    <location>
        <begin position="170"/>
        <end position="191"/>
    </location>
</feature>
<dbReference type="InterPro" id="IPR000782">
    <property type="entry name" value="FAS1_domain"/>
</dbReference>
<evidence type="ECO:0000259" key="3">
    <source>
        <dbReference type="PROSITE" id="PS50213"/>
    </source>
</evidence>
<feature type="region of interest" description="Disordered" evidence="1">
    <location>
        <begin position="214"/>
        <end position="251"/>
    </location>
</feature>
<proteinExistence type="predicted"/>
<dbReference type="Pfam" id="PF02469">
    <property type="entry name" value="Fasciclin"/>
    <property type="match status" value="4"/>
</dbReference>
<name>A0A345IJN8_9DEIO</name>
<evidence type="ECO:0000313" key="5">
    <source>
        <dbReference type="Proteomes" id="UP000253744"/>
    </source>
</evidence>
<feature type="compositionally biased region" description="Pro residues" evidence="1">
    <location>
        <begin position="178"/>
        <end position="189"/>
    </location>
</feature>
<dbReference type="FunFam" id="2.30.180.10:FF:000003">
    <property type="entry name" value="periostin isoform X1"/>
    <property type="match status" value="1"/>
</dbReference>
<accession>A0A345IJN8</accession>
<evidence type="ECO:0000256" key="2">
    <source>
        <dbReference type="SAM" id="SignalP"/>
    </source>
</evidence>
<gene>
    <name evidence="4" type="ORF">DVJ83_13150</name>
</gene>
<evidence type="ECO:0000313" key="4">
    <source>
        <dbReference type="EMBL" id="AXG99910.1"/>
    </source>
</evidence>
<dbReference type="SUPFAM" id="SSF82153">
    <property type="entry name" value="FAS1 domain"/>
    <property type="match status" value="4"/>
</dbReference>
<feature type="domain" description="FAS1" evidence="3">
    <location>
        <begin position="402"/>
        <end position="519"/>
    </location>
</feature>
<feature type="domain" description="FAS1" evidence="3">
    <location>
        <begin position="33"/>
        <end position="163"/>
    </location>
</feature>
<protein>
    <submittedName>
        <fullName evidence="4">Fasciclin domain-containing protein</fullName>
    </submittedName>
</protein>
<sequence>MKKRLGLMTLSLLLVSPAVAGGAGQPAAKPATCKSIAAIVASDPQFSTLATALEAADLTGALAGSGSYTLFAPTNAAFAKVPSDQLAGLLGDPEQLSAVLSYHVVAEKASAAELRGASSGTTEQGADVQIKVSGSQIMINDARVVKADIQACNGVVHAIDAVLMPPTEVEAPEAQAPAPAPAAPAPAPAAPAASTAPAAIDVRSIPALPLSGAVTVSTPATTETGTTETSTETATEETATEETATEEAGTEEGTAVVESNTLYDVLVADERFSTLRDLLSDADLTDMLMSGEYTVFAPTDEAFAALPEGALAAVASDPELLLSLLRYHVVQGRLTSEQVQVGSLQTVAGSPLTIEAELSPAIESSTGLIYPVDAVLLPEGFTVPEVADDTAMVETTEFQTSTAASVSVALEGESFSVLRGLLTRAGLTDTLASGEYTIFAPTDEAFAALPAGTLDALTDEQVKSLLTYHVVPGRLTLEQVEGDTEIKTVQGTALVLGNAIPQSSVTAGTSTIYVVNGVLFPNDFVAPDLSAPATSTTTTTVTTTATTSAATTSAAAPAQATPGTAQGGAIAGGTMTSPPANVAAVLQEDRFSTVRELLTQAGLLDTLGSGAYTVFLPTNDAFGKLDAAKLNAVKADAALLKQVLTYHVVSGQLDSAGLTAAPLTTVEGSPLAVTSDASGLSFDGMGMALDGGTPVTAGTTTVYVLDSVLLPPSLR</sequence>
<feature type="compositionally biased region" description="Acidic residues" evidence="1">
    <location>
        <begin position="234"/>
        <end position="250"/>
    </location>
</feature>
<dbReference type="AlphaFoldDB" id="A0A345IJN8"/>
<dbReference type="InterPro" id="IPR050904">
    <property type="entry name" value="Adhesion/Biosynth-related"/>
</dbReference>
<dbReference type="PROSITE" id="PS50213">
    <property type="entry name" value="FAS1"/>
    <property type="match status" value="4"/>
</dbReference>
<reference evidence="4 5" key="1">
    <citation type="submission" date="2018-07" db="EMBL/GenBank/DDBJ databases">
        <title>Complete Genome and Methylome Analysis of Deinococcus wulumuqiensis NEB 479.</title>
        <authorList>
            <person name="Fomenkov A."/>
            <person name="Luyten Y."/>
            <person name="Vincze T."/>
            <person name="Anton B.P."/>
            <person name="Clark T."/>
            <person name="Roberts R.J."/>
            <person name="Morgan R.D."/>
        </authorList>
    </citation>
    <scope>NUCLEOTIDE SEQUENCE [LARGE SCALE GENOMIC DNA]</scope>
    <source>
        <strain evidence="4 5">NEB 479</strain>
    </source>
</reference>
<dbReference type="RefSeq" id="WP_114672644.1">
    <property type="nucleotide sequence ID" value="NZ_CP031158.1"/>
</dbReference>
<dbReference type="PANTHER" id="PTHR10900:SF77">
    <property type="entry name" value="FI19380P1"/>
    <property type="match status" value="1"/>
</dbReference>
<organism evidence="4 5">
    <name type="scientific">Deinococcus wulumuqiensis</name>
    <dbReference type="NCBI Taxonomy" id="980427"/>
    <lineage>
        <taxon>Bacteria</taxon>
        <taxon>Thermotogati</taxon>
        <taxon>Deinococcota</taxon>
        <taxon>Deinococci</taxon>
        <taxon>Deinococcales</taxon>
        <taxon>Deinococcaceae</taxon>
        <taxon>Deinococcus</taxon>
    </lineage>
</organism>
<feature type="chain" id="PRO_5016798265" evidence="2">
    <location>
        <begin position="21"/>
        <end position="715"/>
    </location>
</feature>
<dbReference type="SMART" id="SM00554">
    <property type="entry name" value="FAS1"/>
    <property type="match status" value="4"/>
</dbReference>
<feature type="signal peptide" evidence="2">
    <location>
        <begin position="1"/>
        <end position="20"/>
    </location>
</feature>
<keyword evidence="2" id="KW-0732">Signal</keyword>
<feature type="domain" description="FAS1" evidence="3">
    <location>
        <begin position="578"/>
        <end position="709"/>
    </location>
</feature>
<evidence type="ECO:0000256" key="1">
    <source>
        <dbReference type="SAM" id="MobiDB-lite"/>
    </source>
</evidence>
<feature type="compositionally biased region" description="Low complexity" evidence="1">
    <location>
        <begin position="214"/>
        <end position="233"/>
    </location>
</feature>